<dbReference type="EC" id="2.7.-.-" evidence="1"/>
<dbReference type="GO" id="GO:0019563">
    <property type="term" value="P:glycerol catabolic process"/>
    <property type="evidence" value="ECO:0007669"/>
    <property type="project" value="TreeGrafter"/>
</dbReference>
<dbReference type="GO" id="GO:0005829">
    <property type="term" value="C:cytosol"/>
    <property type="evidence" value="ECO:0007669"/>
    <property type="project" value="TreeGrafter"/>
</dbReference>
<evidence type="ECO:0000313" key="1">
    <source>
        <dbReference type="EMBL" id="ASO19024.1"/>
    </source>
</evidence>
<keyword evidence="2" id="KW-1185">Reference proteome</keyword>
<dbReference type="InterPro" id="IPR036117">
    <property type="entry name" value="DhaL_dom_sf"/>
</dbReference>
<evidence type="ECO:0000313" key="2">
    <source>
        <dbReference type="Proteomes" id="UP000204221"/>
    </source>
</evidence>
<organism evidence="1 2">
    <name type="scientific">Actinoalloteichus hoggarensis</name>
    <dbReference type="NCBI Taxonomy" id="1470176"/>
    <lineage>
        <taxon>Bacteria</taxon>
        <taxon>Bacillati</taxon>
        <taxon>Actinomycetota</taxon>
        <taxon>Actinomycetes</taxon>
        <taxon>Pseudonocardiales</taxon>
        <taxon>Pseudonocardiaceae</taxon>
        <taxon>Actinoalloteichus</taxon>
    </lineage>
</organism>
<name>A0A221VZT8_9PSEU</name>
<dbReference type="AlphaFoldDB" id="A0A221VZT8"/>
<dbReference type="InterPro" id="IPR012737">
    <property type="entry name" value="DhaK_L_YcgS"/>
</dbReference>
<dbReference type="Proteomes" id="UP000204221">
    <property type="component" value="Chromosome"/>
</dbReference>
<dbReference type="InterPro" id="IPR050861">
    <property type="entry name" value="Dihydroxyacetone_Kinase"/>
</dbReference>
<dbReference type="PANTHER" id="PTHR28629">
    <property type="entry name" value="TRIOKINASE/FMN CYCLASE"/>
    <property type="match status" value="1"/>
</dbReference>
<sequence length="234" mass="23123">MMNCDGAGTAAAWLRVAGVVREHCDELVRLDRAIGDGDHGENLRRGFDAVVDRVTSAEGDTPRAVLRQVAATLISTVGGAAGPLYGTALLRAGNAIGDRPDLDATAVAAALEAALEGVVARGRAEPGDKTMVDALRPAVLAAAAAAERGATIAEVLAEASAAADAGAQATVPLVARKGRASYLGERSAGHLDPGARSTALILASLAGSAASQSARSAEDGGASAEPAAAPGEDA</sequence>
<dbReference type="PANTHER" id="PTHR28629:SF4">
    <property type="entry name" value="TRIOKINASE_FMN CYCLASE"/>
    <property type="match status" value="1"/>
</dbReference>
<keyword evidence="1" id="KW-0418">Kinase</keyword>
<dbReference type="NCBIfam" id="TIGR02365">
    <property type="entry name" value="dha_L_ycgS"/>
    <property type="match status" value="1"/>
</dbReference>
<dbReference type="GO" id="GO:0004371">
    <property type="term" value="F:glycerone kinase activity"/>
    <property type="evidence" value="ECO:0007669"/>
    <property type="project" value="InterPro"/>
</dbReference>
<dbReference type="PROSITE" id="PS51480">
    <property type="entry name" value="DHAL"/>
    <property type="match status" value="1"/>
</dbReference>
<dbReference type="SMART" id="SM01120">
    <property type="entry name" value="Dak2"/>
    <property type="match status" value="1"/>
</dbReference>
<keyword evidence="1" id="KW-0808">Transferase</keyword>
<dbReference type="FunFam" id="1.25.40.340:FF:000002">
    <property type="entry name" value="Dihydroxyacetone kinase, L subunit"/>
    <property type="match status" value="1"/>
</dbReference>
<accession>A0A221VZT8</accession>
<dbReference type="EMBL" id="CP022521">
    <property type="protein sequence ID" value="ASO19024.1"/>
    <property type="molecule type" value="Genomic_DNA"/>
</dbReference>
<gene>
    <name evidence="1" type="primary">dhaL</name>
    <name evidence="1" type="ORF">AHOG_06880</name>
</gene>
<dbReference type="KEGG" id="ahg:AHOG_06880"/>
<dbReference type="Gene3D" id="1.25.40.340">
    <property type="match status" value="1"/>
</dbReference>
<dbReference type="InterPro" id="IPR004007">
    <property type="entry name" value="DhaL_dom"/>
</dbReference>
<dbReference type="SUPFAM" id="SSF101473">
    <property type="entry name" value="DhaL-like"/>
    <property type="match status" value="1"/>
</dbReference>
<reference evidence="1 2" key="1">
    <citation type="submission" date="2017-07" db="EMBL/GenBank/DDBJ databases">
        <title>Complete genome sequence of Actinoalloteichus hoggarensis DSM 45943, type strain of Actinoalloteichus hoggarensis.</title>
        <authorList>
            <person name="Ruckert C."/>
            <person name="Nouioui I."/>
            <person name="Willmese J."/>
            <person name="van Wezel G."/>
            <person name="Klenk H.-P."/>
            <person name="Kalinowski J."/>
            <person name="Zotchev S.B."/>
        </authorList>
    </citation>
    <scope>NUCLEOTIDE SEQUENCE [LARGE SCALE GENOMIC DNA]</scope>
    <source>
        <strain evidence="1 2">DSM 45943</strain>
    </source>
</reference>
<protein>
    <submittedName>
        <fullName evidence="1">PTS-dependent dihydroxyacetone kinase, ADP-binding subunit DhaL</fullName>
        <ecNumber evidence="1">2.7.-.-</ecNumber>
    </submittedName>
</protein>
<dbReference type="Pfam" id="PF02734">
    <property type="entry name" value="Dak2"/>
    <property type="match status" value="1"/>
</dbReference>
<proteinExistence type="predicted"/>